<dbReference type="EMBL" id="JADGJH010002449">
    <property type="protein sequence ID" value="KAJ3098103.1"/>
    <property type="molecule type" value="Genomic_DNA"/>
</dbReference>
<organism evidence="3 4">
    <name type="scientific">Physocladia obscura</name>
    <dbReference type="NCBI Taxonomy" id="109957"/>
    <lineage>
        <taxon>Eukaryota</taxon>
        <taxon>Fungi</taxon>
        <taxon>Fungi incertae sedis</taxon>
        <taxon>Chytridiomycota</taxon>
        <taxon>Chytridiomycota incertae sedis</taxon>
        <taxon>Chytridiomycetes</taxon>
        <taxon>Chytridiales</taxon>
        <taxon>Chytriomycetaceae</taxon>
        <taxon>Physocladia</taxon>
    </lineage>
</organism>
<feature type="transmembrane region" description="Helical" evidence="2">
    <location>
        <begin position="67"/>
        <end position="86"/>
    </location>
</feature>
<accession>A0AAD5SXL9</accession>
<protein>
    <submittedName>
        <fullName evidence="3">Uncharacterized protein</fullName>
    </submittedName>
</protein>
<keyword evidence="4" id="KW-1185">Reference proteome</keyword>
<feature type="compositionally biased region" description="Low complexity" evidence="1">
    <location>
        <begin position="172"/>
        <end position="183"/>
    </location>
</feature>
<feature type="transmembrane region" description="Helical" evidence="2">
    <location>
        <begin position="21"/>
        <end position="41"/>
    </location>
</feature>
<dbReference type="Proteomes" id="UP001211907">
    <property type="component" value="Unassembled WGS sequence"/>
</dbReference>
<comment type="caution">
    <text evidence="3">The sequence shown here is derived from an EMBL/GenBank/DDBJ whole genome shotgun (WGS) entry which is preliminary data.</text>
</comment>
<evidence type="ECO:0000256" key="2">
    <source>
        <dbReference type="SAM" id="Phobius"/>
    </source>
</evidence>
<gene>
    <name evidence="3" type="ORF">HK100_005173</name>
</gene>
<feature type="region of interest" description="Disordered" evidence="1">
    <location>
        <begin position="170"/>
        <end position="191"/>
    </location>
</feature>
<keyword evidence="2" id="KW-1133">Transmembrane helix</keyword>
<evidence type="ECO:0000313" key="4">
    <source>
        <dbReference type="Proteomes" id="UP001211907"/>
    </source>
</evidence>
<name>A0AAD5SXL9_9FUNG</name>
<keyword evidence="2" id="KW-0812">Transmembrane</keyword>
<dbReference type="AlphaFoldDB" id="A0AAD5SXL9"/>
<evidence type="ECO:0000256" key="1">
    <source>
        <dbReference type="SAM" id="MobiDB-lite"/>
    </source>
</evidence>
<proteinExistence type="predicted"/>
<feature type="transmembrane region" description="Helical" evidence="2">
    <location>
        <begin position="93"/>
        <end position="114"/>
    </location>
</feature>
<evidence type="ECO:0000313" key="3">
    <source>
        <dbReference type="EMBL" id="KAJ3098103.1"/>
    </source>
</evidence>
<reference evidence="3" key="1">
    <citation type="submission" date="2020-05" db="EMBL/GenBank/DDBJ databases">
        <title>Phylogenomic resolution of chytrid fungi.</title>
        <authorList>
            <person name="Stajich J.E."/>
            <person name="Amses K."/>
            <person name="Simmons R."/>
            <person name="Seto K."/>
            <person name="Myers J."/>
            <person name="Bonds A."/>
            <person name="Quandt C.A."/>
            <person name="Barry K."/>
            <person name="Liu P."/>
            <person name="Grigoriev I."/>
            <person name="Longcore J.E."/>
            <person name="James T.Y."/>
        </authorList>
    </citation>
    <scope>NUCLEOTIDE SEQUENCE</scope>
    <source>
        <strain evidence="3">JEL0513</strain>
    </source>
</reference>
<sequence>MNADRQNIDRDIAYRAHYSRGMAASILTLAILLAILAVIVVQNCSQNASEGNTMYPYGYSNVNCSSVYQHIFPIAFILFFIGVAVLRRAQATIVALGLNGGQPAAVIGGGFIYAPPISPAMQQQQLQQYTHPQLHLQAQYAQQPLQQAAETSEQLLPAYSVGEYKYPGEQLPSAGPSSAISESEPPPVEIAPAQSSLTNPLPPQPFLQSVQQISLESLAVELEIPKLLNVHEGLTGVMHLSYNEMRDRYGITADEYFKIKKFRKLNRIVSGENGEDSSDE</sequence>
<keyword evidence="2" id="KW-0472">Membrane</keyword>